<dbReference type="Pfam" id="PF10066">
    <property type="entry name" value="DUF2304"/>
    <property type="match status" value="1"/>
</dbReference>
<keyword evidence="1" id="KW-0812">Transmembrane</keyword>
<reference evidence="2 3" key="1">
    <citation type="submission" date="2018-04" db="EMBL/GenBank/DDBJ databases">
        <title>Bacteria isolated from cave deposits of Manipur.</title>
        <authorList>
            <person name="Sahoo D."/>
            <person name="Sarangthem I."/>
            <person name="Nandeibam J."/>
        </authorList>
    </citation>
    <scope>NUCLEOTIDE SEQUENCE [LARGE SCALE GENOMIC DNA]</scope>
    <source>
        <strain evidence="3">mrc11</strain>
    </source>
</reference>
<accession>A0A328HAJ1</accession>
<name>A0A328HAJ1_ARTGO</name>
<dbReference type="RefSeq" id="WP_111905828.1">
    <property type="nucleotide sequence ID" value="NZ_JAUSXI010000001.1"/>
</dbReference>
<feature type="transmembrane region" description="Helical" evidence="1">
    <location>
        <begin position="6"/>
        <end position="23"/>
    </location>
</feature>
<evidence type="ECO:0000256" key="1">
    <source>
        <dbReference type="SAM" id="Phobius"/>
    </source>
</evidence>
<dbReference type="OrthoDB" id="8904808at2"/>
<dbReference type="InterPro" id="IPR019277">
    <property type="entry name" value="DUF2304"/>
</dbReference>
<keyword evidence="1" id="KW-0472">Membrane</keyword>
<protein>
    <submittedName>
        <fullName evidence="2">DUF2304 domain-containing protein</fullName>
    </submittedName>
</protein>
<evidence type="ECO:0000313" key="2">
    <source>
        <dbReference type="EMBL" id="RAM35154.1"/>
    </source>
</evidence>
<proteinExistence type="predicted"/>
<comment type="caution">
    <text evidence="2">The sequence shown here is derived from an EMBL/GenBank/DDBJ whole genome shotgun (WGS) entry which is preliminary data.</text>
</comment>
<feature type="transmembrane region" description="Helical" evidence="1">
    <location>
        <begin position="69"/>
        <end position="86"/>
    </location>
</feature>
<evidence type="ECO:0000313" key="3">
    <source>
        <dbReference type="Proteomes" id="UP000249166"/>
    </source>
</evidence>
<keyword evidence="1" id="KW-1133">Transmembrane helix</keyword>
<gene>
    <name evidence="2" type="ORF">DBZ45_21435</name>
</gene>
<feature type="transmembrane region" description="Helical" evidence="1">
    <location>
        <begin position="35"/>
        <end position="63"/>
    </location>
</feature>
<dbReference type="AlphaFoldDB" id="A0A328HAJ1"/>
<dbReference type="EMBL" id="QLNP01000105">
    <property type="protein sequence ID" value="RAM35154.1"/>
    <property type="molecule type" value="Genomic_DNA"/>
</dbReference>
<sequence>MLIVIQIILVLAVVLVAMILMRGGSNARHLAIRRIMLMVFTFVAALSIFFPQMLTTVAGWFGIGRGTDLVLYGVVVWLLIFMATTYQRFRQTEISLTKLSRRIAIDETPRVWETDGK</sequence>
<organism evidence="2 3">
    <name type="scientific">Arthrobacter globiformis</name>
    <dbReference type="NCBI Taxonomy" id="1665"/>
    <lineage>
        <taxon>Bacteria</taxon>
        <taxon>Bacillati</taxon>
        <taxon>Actinomycetota</taxon>
        <taxon>Actinomycetes</taxon>
        <taxon>Micrococcales</taxon>
        <taxon>Micrococcaceae</taxon>
        <taxon>Arthrobacter</taxon>
    </lineage>
</organism>
<dbReference type="Proteomes" id="UP000249166">
    <property type="component" value="Unassembled WGS sequence"/>
</dbReference>